<dbReference type="NCBIfam" id="TIGR01392">
    <property type="entry name" value="homoserO_Ac_trn"/>
    <property type="match status" value="1"/>
</dbReference>
<dbReference type="STRING" id="1097556.R4XKI2"/>
<dbReference type="Proteomes" id="UP000013776">
    <property type="component" value="Unassembled WGS sequence"/>
</dbReference>
<reference evidence="3 4" key="1">
    <citation type="journal article" date="2013" name="MBio">
        <title>Genome sequencing of the plant pathogen Taphrina deformans, the causal agent of peach leaf curl.</title>
        <authorList>
            <person name="Cisse O.H."/>
            <person name="Almeida J.M.G.C.F."/>
            <person name="Fonseca A."/>
            <person name="Kumar A.A."/>
            <person name="Salojaervi J."/>
            <person name="Overmyer K."/>
            <person name="Hauser P.M."/>
            <person name="Pagni M."/>
        </authorList>
    </citation>
    <scope>NUCLEOTIDE SEQUENCE [LARGE SCALE GENOMIC DNA]</scope>
    <source>
        <strain evidence="4">PYCC 5710 / ATCC 11124 / CBS 356.35 / IMI 108563 / JCM 9778 / NBRC 8474</strain>
    </source>
</reference>
<keyword evidence="4" id="KW-1185">Reference proteome</keyword>
<dbReference type="GO" id="GO:0004414">
    <property type="term" value="F:homoserine O-acetyltransferase activity"/>
    <property type="evidence" value="ECO:0007669"/>
    <property type="project" value="TreeGrafter"/>
</dbReference>
<evidence type="ECO:0000313" key="3">
    <source>
        <dbReference type="EMBL" id="CCG83829.1"/>
    </source>
</evidence>
<dbReference type="Gene3D" id="3.40.50.1820">
    <property type="entry name" value="alpha/beta hydrolase"/>
    <property type="match status" value="1"/>
</dbReference>
<dbReference type="InterPro" id="IPR000073">
    <property type="entry name" value="AB_hydrolase_1"/>
</dbReference>
<feature type="domain" description="AB hydrolase-1" evidence="2">
    <location>
        <begin position="96"/>
        <end position="416"/>
    </location>
</feature>
<evidence type="ECO:0000313" key="4">
    <source>
        <dbReference type="Proteomes" id="UP000013776"/>
    </source>
</evidence>
<dbReference type="Pfam" id="PF00561">
    <property type="entry name" value="Abhydrolase_1"/>
    <property type="match status" value="1"/>
</dbReference>
<comment type="caution">
    <text evidence="3">The sequence shown here is derived from an EMBL/GenBank/DDBJ whole genome shotgun (WGS) entry which is preliminary data.</text>
</comment>
<comment type="similarity">
    <text evidence="1">Belongs to the AB hydrolase superfamily. MetX family.</text>
</comment>
<organism evidence="3 4">
    <name type="scientific">Taphrina deformans (strain PYCC 5710 / ATCC 11124 / CBS 356.35 / IMI 108563 / JCM 9778 / NBRC 8474)</name>
    <name type="common">Peach leaf curl fungus</name>
    <name type="synonym">Lalaria deformans</name>
    <dbReference type="NCBI Taxonomy" id="1097556"/>
    <lineage>
        <taxon>Eukaryota</taxon>
        <taxon>Fungi</taxon>
        <taxon>Dikarya</taxon>
        <taxon>Ascomycota</taxon>
        <taxon>Taphrinomycotina</taxon>
        <taxon>Taphrinomycetes</taxon>
        <taxon>Taphrinales</taxon>
        <taxon>Taphrinaceae</taxon>
        <taxon>Taphrina</taxon>
    </lineage>
</organism>
<dbReference type="PANTHER" id="PTHR32268">
    <property type="entry name" value="HOMOSERINE O-ACETYLTRANSFERASE"/>
    <property type="match status" value="1"/>
</dbReference>
<evidence type="ECO:0000259" key="2">
    <source>
        <dbReference type="Pfam" id="PF00561"/>
    </source>
</evidence>
<dbReference type="OrthoDB" id="444135at2759"/>
<proteinExistence type="inferred from homology"/>
<name>R4XKI2_TAPDE</name>
<dbReference type="HAMAP" id="MF_00296">
    <property type="entry name" value="MetX_acyltransf"/>
    <property type="match status" value="1"/>
</dbReference>
<dbReference type="eggNOG" id="ENOG502QR3J">
    <property type="taxonomic scope" value="Eukaryota"/>
</dbReference>
<dbReference type="GO" id="GO:0009092">
    <property type="term" value="P:homoserine metabolic process"/>
    <property type="evidence" value="ECO:0007669"/>
    <property type="project" value="TreeGrafter"/>
</dbReference>
<dbReference type="InterPro" id="IPR008220">
    <property type="entry name" value="HAT_MetX-like"/>
</dbReference>
<dbReference type="GO" id="GO:0005739">
    <property type="term" value="C:mitochondrion"/>
    <property type="evidence" value="ECO:0007669"/>
    <property type="project" value="TreeGrafter"/>
</dbReference>
<accession>R4XKI2</accession>
<dbReference type="PIRSF" id="PIRSF000443">
    <property type="entry name" value="Homoser_Ac_trans"/>
    <property type="match status" value="1"/>
</dbReference>
<sequence>MKRATRLASTFRTKSPIRSGTNSQLAFPCVDASEQRTAQFANSLNSGPEPSYSSSPAGVVTWHCSKPLECDYGGSLSEYDIAYESWGTLNEAKDNVILLHTGLSASSHAHSTAENAAPGWWEKYIGSGKALDTDKYYIICTNVLGGCFGSTGPKSLDPADGRRYATRFPVLTVNDMVRAQFELLTGLGIETIFASVGSSMGGMQSLAAATDFPDRVRNVVSISGCAKSHPYSIALRHTQRQIIMADTNWSAVRGDYYDSILPHSGMKLARQIATISYRSGPEWEDRFGSRRADEDQAPAFCPDFLVETYLDHAGEKFIGSYDPNSLLYVSKAMDLFNLSASYRDSVRRVRDRGVSRSTDLCRMEAYDEKSLAAAPSSRAAASEDLRAGLSSMRDIPTLVVGVQSDNLMPVSCQREIADSLRGTGNENVRYSELSLAQSQFGHDTFLLSEDVSSYVTDFLESRRRKDAS</sequence>
<dbReference type="GO" id="GO:0009086">
    <property type="term" value="P:methionine biosynthetic process"/>
    <property type="evidence" value="ECO:0007669"/>
    <property type="project" value="TreeGrafter"/>
</dbReference>
<dbReference type="GO" id="GO:0009001">
    <property type="term" value="F:serine O-acetyltransferase activity"/>
    <property type="evidence" value="ECO:0007669"/>
    <property type="project" value="TreeGrafter"/>
</dbReference>
<dbReference type="PANTHER" id="PTHR32268:SF16">
    <property type="entry name" value="SERINE O-SUCCINYLTRANSFERASE"/>
    <property type="match status" value="1"/>
</dbReference>
<protein>
    <recommendedName>
        <fullName evidence="2">AB hydrolase-1 domain-containing protein</fullName>
    </recommendedName>
</protein>
<dbReference type="SUPFAM" id="SSF53474">
    <property type="entry name" value="alpha/beta-Hydrolases"/>
    <property type="match status" value="1"/>
</dbReference>
<dbReference type="InterPro" id="IPR029058">
    <property type="entry name" value="AB_hydrolase_fold"/>
</dbReference>
<gene>
    <name evidence="3" type="ORF">TAPDE_004149</name>
</gene>
<dbReference type="AlphaFoldDB" id="R4XKI2"/>
<dbReference type="VEuPathDB" id="FungiDB:TAPDE_004149"/>
<dbReference type="NCBIfam" id="NF001209">
    <property type="entry name" value="PRK00175.1"/>
    <property type="match status" value="1"/>
</dbReference>
<dbReference type="EMBL" id="CAHR02000182">
    <property type="protein sequence ID" value="CCG83829.1"/>
    <property type="molecule type" value="Genomic_DNA"/>
</dbReference>
<evidence type="ECO:0000256" key="1">
    <source>
        <dbReference type="ARBA" id="ARBA00006886"/>
    </source>
</evidence>
<dbReference type="GO" id="GO:0006535">
    <property type="term" value="P:cysteine biosynthetic process from serine"/>
    <property type="evidence" value="ECO:0007669"/>
    <property type="project" value="TreeGrafter"/>
</dbReference>